<evidence type="ECO:0000256" key="12">
    <source>
        <dbReference type="ARBA" id="ARBA00023125"/>
    </source>
</evidence>
<keyword evidence="11" id="KW-0267">Excision nuclease</keyword>
<dbReference type="SMART" id="SM00382">
    <property type="entry name" value="AAA"/>
    <property type="match status" value="2"/>
</dbReference>
<evidence type="ECO:0000256" key="15">
    <source>
        <dbReference type="ARBA" id="ARBA00039316"/>
    </source>
</evidence>
<dbReference type="SUPFAM" id="SSF52540">
    <property type="entry name" value="P-loop containing nucleoside triphosphate hydrolases"/>
    <property type="match status" value="2"/>
</dbReference>
<keyword evidence="9" id="KW-0862">Zinc</keyword>
<dbReference type="InterPro" id="IPR041102">
    <property type="entry name" value="UvrA_inter"/>
</dbReference>
<dbReference type="Pfam" id="PF17760">
    <property type="entry name" value="UvrA_inter"/>
    <property type="match status" value="1"/>
</dbReference>
<organism evidence="18 19">
    <name type="scientific">Candidatus Falkowbacteria bacterium RIFOXYA2_FULL_38_12</name>
    <dbReference type="NCBI Taxonomy" id="1797993"/>
    <lineage>
        <taxon>Bacteria</taxon>
        <taxon>Candidatus Falkowiibacteriota</taxon>
    </lineage>
</organism>
<comment type="caution">
    <text evidence="18">The sequence shown here is derived from an EMBL/GenBank/DDBJ whole genome shotgun (WGS) entry which is preliminary data.</text>
</comment>
<reference evidence="18 19" key="1">
    <citation type="journal article" date="2016" name="Nat. Commun.">
        <title>Thousands of microbial genomes shed light on interconnected biogeochemical processes in an aquifer system.</title>
        <authorList>
            <person name="Anantharaman K."/>
            <person name="Brown C.T."/>
            <person name="Hug L.A."/>
            <person name="Sharon I."/>
            <person name="Castelle C.J."/>
            <person name="Probst A.J."/>
            <person name="Thomas B.C."/>
            <person name="Singh A."/>
            <person name="Wilkins M.J."/>
            <person name="Karaoz U."/>
            <person name="Brodie E.L."/>
            <person name="Williams K.H."/>
            <person name="Hubbard S.S."/>
            <person name="Banfield J.F."/>
        </authorList>
    </citation>
    <scope>NUCLEOTIDE SEQUENCE [LARGE SCALE GENOMIC DNA]</scope>
</reference>
<evidence type="ECO:0000256" key="4">
    <source>
        <dbReference type="ARBA" id="ARBA00022737"/>
    </source>
</evidence>
<dbReference type="InterPro" id="IPR004602">
    <property type="entry name" value="UvrA"/>
</dbReference>
<dbReference type="PROSITE" id="PS50893">
    <property type="entry name" value="ABC_TRANSPORTER_2"/>
    <property type="match status" value="1"/>
</dbReference>
<keyword evidence="7" id="KW-0228">DNA excision</keyword>
<dbReference type="GO" id="GO:0016887">
    <property type="term" value="F:ATP hydrolysis activity"/>
    <property type="evidence" value="ECO:0007669"/>
    <property type="project" value="InterPro"/>
</dbReference>
<dbReference type="Pfam" id="PF17755">
    <property type="entry name" value="UvrA_DNA-bind"/>
    <property type="match status" value="1"/>
</dbReference>
<dbReference type="GO" id="GO:0004518">
    <property type="term" value="F:nuclease activity"/>
    <property type="evidence" value="ECO:0007669"/>
    <property type="project" value="UniProtKB-KW"/>
</dbReference>
<evidence type="ECO:0000256" key="14">
    <source>
        <dbReference type="ARBA" id="ARBA00038000"/>
    </source>
</evidence>
<comment type="subcellular location">
    <subcellularLocation>
        <location evidence="1">Cytoplasm</location>
    </subcellularLocation>
</comment>
<dbReference type="GO" id="GO:0008270">
    <property type="term" value="F:zinc ion binding"/>
    <property type="evidence" value="ECO:0007669"/>
    <property type="project" value="UniProtKB-KW"/>
</dbReference>
<keyword evidence="10" id="KW-0067">ATP-binding</keyword>
<keyword evidence="4" id="KW-0677">Repeat</keyword>
<accession>A0A1F5S4T2</accession>
<dbReference type="GO" id="GO:0005524">
    <property type="term" value="F:ATP binding"/>
    <property type="evidence" value="ECO:0007669"/>
    <property type="project" value="UniProtKB-KW"/>
</dbReference>
<evidence type="ECO:0000256" key="6">
    <source>
        <dbReference type="ARBA" id="ARBA00022763"/>
    </source>
</evidence>
<dbReference type="NCBIfam" id="NF001503">
    <property type="entry name" value="PRK00349.1"/>
    <property type="match status" value="1"/>
</dbReference>
<evidence type="ECO:0000256" key="5">
    <source>
        <dbReference type="ARBA" id="ARBA00022741"/>
    </source>
</evidence>
<dbReference type="Gene3D" id="3.40.50.300">
    <property type="entry name" value="P-loop containing nucleotide triphosphate hydrolases"/>
    <property type="match status" value="2"/>
</dbReference>
<dbReference type="Proteomes" id="UP000177407">
    <property type="component" value="Unassembled WGS sequence"/>
</dbReference>
<dbReference type="InterPro" id="IPR017871">
    <property type="entry name" value="ABC_transporter-like_CS"/>
</dbReference>
<evidence type="ECO:0000256" key="13">
    <source>
        <dbReference type="ARBA" id="ARBA00023204"/>
    </source>
</evidence>
<name>A0A1F5S4T2_9BACT</name>
<dbReference type="GO" id="GO:0009380">
    <property type="term" value="C:excinuclease repair complex"/>
    <property type="evidence" value="ECO:0007669"/>
    <property type="project" value="InterPro"/>
</dbReference>
<evidence type="ECO:0000256" key="16">
    <source>
        <dbReference type="ARBA" id="ARBA00042156"/>
    </source>
</evidence>
<dbReference type="InterPro" id="IPR027417">
    <property type="entry name" value="P-loop_NTPase"/>
</dbReference>
<evidence type="ECO:0000256" key="7">
    <source>
        <dbReference type="ARBA" id="ARBA00022769"/>
    </source>
</evidence>
<keyword evidence="12" id="KW-0238">DNA-binding</keyword>
<sequence>MPNSIILKGVKVHNLKNISVEIPKNKMTVITGPSGSGKSSLAFDTIYAEGQRRYAESLSSYARQFLGVMDKPAIDQVEGLSPTIAIDQRTSSHNPRSTVGTTTEIYDYLRLLFTYIGRPHCPKCGLEITKQTPDQITKQIIEKFNGKEILVIAPVKNIQKKLSATLKRAEKNGYKEARINGIIIDLAKINNPDEQLKKDELEIIIDRSVVDNNFKRINDLIKIALELGDGTVIVFSLKDSRDTIFSQIFVCPKCGYELKNLELKNFSFNSPYGACPTCSGLGKISRIDPALVIPNPRLTLAEGAIKPWIKISGGAAGQLKIIEKIAPQYKFSVNTPVKDFSKEQLNFVLWGDPDKKEFEGVIPALEKKYKETTSEYIRKEIENYMRSQVCSSCNGARLKKEILSIKINKKSISEIAGLSILEMENFIKQLNQKNSYLSLRENQIAEPIIKEITARVTNISNVGLNYLSLDRAMSTLSGGEVQRLRLASQIGSSLSGIIYILDEPSIGLHPKDNSRLIETLKKLKDLDNTIIVVEHDEATILAADHVIDIGPGAGEYGGEVVAIGSPKDIKKNKKSLTGLYLSKNLSIEPPKNFRKGNEKFLKIIGASANNLKNIDVKIPLGALISVTGVSGSGKSTLIEEILSKELAHRFYRAKDLPGKHKEIKGIEFLDKVITINQAPIGRTPRSNPATYTGVFTYIRDLFTENQEAKIKGYDAGKFSFNVKGGGRCETCGGEGSVKIEMQFLPDVYIECEECHGKRYNAEALQIHYRGKNIADVLDMAVEEASLFFEDIPPIFEKLQILESVGLGYLRLGQPATTLSGGEAQRIKLAAELSRRATGKTLYILDEPTTGLHFDDIKKLLSVLNQLVDKGNTVLIIEHNLDVIKCADWVIDLGPEGGKNGGYLVAEGTPIEIMKNKKSYTGQYLRQAE</sequence>
<keyword evidence="13" id="KW-0234">DNA repair</keyword>
<evidence type="ECO:0000256" key="9">
    <source>
        <dbReference type="ARBA" id="ARBA00022833"/>
    </source>
</evidence>
<dbReference type="NCBIfam" id="TIGR00630">
    <property type="entry name" value="uvra"/>
    <property type="match status" value="1"/>
</dbReference>
<dbReference type="EMBL" id="MFGA01000002">
    <property type="protein sequence ID" value="OGF21646.1"/>
    <property type="molecule type" value="Genomic_DNA"/>
</dbReference>
<dbReference type="Gene3D" id="3.30.1490.20">
    <property type="entry name" value="ATP-grasp fold, A domain"/>
    <property type="match status" value="1"/>
</dbReference>
<evidence type="ECO:0000313" key="19">
    <source>
        <dbReference type="Proteomes" id="UP000177407"/>
    </source>
</evidence>
<gene>
    <name evidence="18" type="ORF">A2257_02515</name>
</gene>
<dbReference type="InterPro" id="IPR003593">
    <property type="entry name" value="AAA+_ATPase"/>
</dbReference>
<dbReference type="AlphaFoldDB" id="A0A1F5S4T2"/>
<dbReference type="Gene3D" id="1.20.1580.10">
    <property type="entry name" value="ABC transporter ATPase like domain"/>
    <property type="match status" value="2"/>
</dbReference>
<dbReference type="InterPro" id="IPR003439">
    <property type="entry name" value="ABC_transporter-like_ATP-bd"/>
</dbReference>
<dbReference type="PROSITE" id="PS00211">
    <property type="entry name" value="ABC_TRANSPORTER_1"/>
    <property type="match status" value="1"/>
</dbReference>
<keyword evidence="3" id="KW-0479">Metal-binding</keyword>
<evidence type="ECO:0000256" key="10">
    <source>
        <dbReference type="ARBA" id="ARBA00022840"/>
    </source>
</evidence>
<keyword evidence="8" id="KW-0863">Zinc-finger</keyword>
<protein>
    <recommendedName>
        <fullName evidence="15">UvrABC system protein A</fullName>
    </recommendedName>
    <alternativeName>
        <fullName evidence="16">Excinuclease ABC subunit A</fullName>
    </alternativeName>
</protein>
<keyword evidence="2" id="KW-0963">Cytoplasm</keyword>
<dbReference type="Gene3D" id="1.10.8.280">
    <property type="entry name" value="ABC transporter ATPase domain-like"/>
    <property type="match status" value="1"/>
</dbReference>
<dbReference type="CDD" id="cd03271">
    <property type="entry name" value="ABC_UvrA_II"/>
    <property type="match status" value="1"/>
</dbReference>
<feature type="domain" description="ABC transporter" evidence="17">
    <location>
        <begin position="593"/>
        <end position="925"/>
    </location>
</feature>
<dbReference type="FunFam" id="1.20.1580.10:FF:000002">
    <property type="entry name" value="UvrABC system protein A"/>
    <property type="match status" value="1"/>
</dbReference>
<evidence type="ECO:0000256" key="11">
    <source>
        <dbReference type="ARBA" id="ARBA00022881"/>
    </source>
</evidence>
<evidence type="ECO:0000256" key="1">
    <source>
        <dbReference type="ARBA" id="ARBA00004496"/>
    </source>
</evidence>
<dbReference type="GO" id="GO:0003677">
    <property type="term" value="F:DNA binding"/>
    <property type="evidence" value="ECO:0007669"/>
    <property type="project" value="UniProtKB-KW"/>
</dbReference>
<dbReference type="InterPro" id="IPR041552">
    <property type="entry name" value="UvrA_DNA-bd"/>
</dbReference>
<evidence type="ECO:0000256" key="3">
    <source>
        <dbReference type="ARBA" id="ARBA00022723"/>
    </source>
</evidence>
<dbReference type="GO" id="GO:0005737">
    <property type="term" value="C:cytoplasm"/>
    <property type="evidence" value="ECO:0007669"/>
    <property type="project" value="UniProtKB-SubCell"/>
</dbReference>
<evidence type="ECO:0000256" key="8">
    <source>
        <dbReference type="ARBA" id="ARBA00022771"/>
    </source>
</evidence>
<evidence type="ECO:0000256" key="2">
    <source>
        <dbReference type="ARBA" id="ARBA00022490"/>
    </source>
</evidence>
<proteinExistence type="inferred from homology"/>
<dbReference type="PANTHER" id="PTHR43152:SF3">
    <property type="entry name" value="UVRABC SYSTEM PROTEIN A"/>
    <property type="match status" value="1"/>
</dbReference>
<comment type="similarity">
    <text evidence="14">Belongs to the ABC transporter superfamily. UvrA family.</text>
</comment>
<evidence type="ECO:0000259" key="17">
    <source>
        <dbReference type="PROSITE" id="PS50893"/>
    </source>
</evidence>
<dbReference type="GO" id="GO:0006289">
    <property type="term" value="P:nucleotide-excision repair"/>
    <property type="evidence" value="ECO:0007669"/>
    <property type="project" value="InterPro"/>
</dbReference>
<keyword evidence="6" id="KW-0227">DNA damage</keyword>
<dbReference type="InterPro" id="IPR013815">
    <property type="entry name" value="ATP_grasp_subdomain_1"/>
</dbReference>
<evidence type="ECO:0000313" key="18">
    <source>
        <dbReference type="EMBL" id="OGF21646.1"/>
    </source>
</evidence>
<dbReference type="PANTHER" id="PTHR43152">
    <property type="entry name" value="UVRABC SYSTEM PROTEIN A"/>
    <property type="match status" value="1"/>
</dbReference>
<keyword evidence="5" id="KW-0547">Nucleotide-binding</keyword>